<evidence type="ECO:0000259" key="13">
    <source>
        <dbReference type="PROSITE" id="PS50026"/>
    </source>
</evidence>
<dbReference type="PANTHER" id="PTHR13802">
    <property type="entry name" value="MUCIN 4-RELATED"/>
    <property type="match status" value="1"/>
</dbReference>
<evidence type="ECO:0000256" key="6">
    <source>
        <dbReference type="ARBA" id="ARBA00022837"/>
    </source>
</evidence>
<dbReference type="InterPro" id="IPR051495">
    <property type="entry name" value="Epithelial_Barrier/Signaling"/>
</dbReference>
<dbReference type="AlphaFoldDB" id="A0A0M3I570"/>
<comment type="caution">
    <text evidence="11">Lacks conserved residue(s) required for the propagation of feature annotation.</text>
</comment>
<organism evidence="15 16">
    <name type="scientific">Ascaris lumbricoides</name>
    <name type="common">Giant roundworm</name>
    <dbReference type="NCBI Taxonomy" id="6252"/>
    <lineage>
        <taxon>Eukaryota</taxon>
        <taxon>Metazoa</taxon>
        <taxon>Ecdysozoa</taxon>
        <taxon>Nematoda</taxon>
        <taxon>Chromadorea</taxon>
        <taxon>Rhabditida</taxon>
        <taxon>Spirurina</taxon>
        <taxon>Ascaridomorpha</taxon>
        <taxon>Ascaridoidea</taxon>
        <taxon>Ascarididae</taxon>
        <taxon>Ascaris</taxon>
    </lineage>
</organism>
<evidence type="ECO:0000256" key="9">
    <source>
        <dbReference type="ARBA" id="ARBA00023157"/>
    </source>
</evidence>
<evidence type="ECO:0000256" key="11">
    <source>
        <dbReference type="PROSITE-ProRule" id="PRU00076"/>
    </source>
</evidence>
<feature type="compositionally biased region" description="Low complexity" evidence="12">
    <location>
        <begin position="763"/>
        <end position="773"/>
    </location>
</feature>
<dbReference type="Pfam" id="PF06119">
    <property type="entry name" value="NIDO"/>
    <property type="match status" value="2"/>
</dbReference>
<dbReference type="PROSITE" id="PS01186">
    <property type="entry name" value="EGF_2"/>
    <property type="match status" value="1"/>
</dbReference>
<dbReference type="InterPro" id="IPR000152">
    <property type="entry name" value="EGF-type_Asp/Asn_hydroxyl_site"/>
</dbReference>
<dbReference type="Pfam" id="PF07645">
    <property type="entry name" value="EGF_CA"/>
    <property type="match status" value="1"/>
</dbReference>
<dbReference type="PANTHER" id="PTHR13802:SF64">
    <property type="entry name" value="DENDRITE EXTENSION DEFECTIVE PROTEIN 1"/>
    <property type="match status" value="1"/>
</dbReference>
<keyword evidence="2 11" id="KW-0245">EGF-like domain</keyword>
<dbReference type="InterPro" id="IPR001881">
    <property type="entry name" value="EGF-like_Ca-bd_dom"/>
</dbReference>
<dbReference type="PROSITE" id="PS00010">
    <property type="entry name" value="ASX_HYDROXYL"/>
    <property type="match status" value="1"/>
</dbReference>
<dbReference type="CDD" id="cd00054">
    <property type="entry name" value="EGF_CA"/>
    <property type="match status" value="1"/>
</dbReference>
<keyword evidence="10" id="KW-0325">Glycoprotein</keyword>
<name>A0A0M3I570_ASCLU</name>
<evidence type="ECO:0000256" key="7">
    <source>
        <dbReference type="ARBA" id="ARBA00022989"/>
    </source>
</evidence>
<keyword evidence="9" id="KW-1015">Disulfide bond</keyword>
<dbReference type="GO" id="GO:0048731">
    <property type="term" value="P:system development"/>
    <property type="evidence" value="ECO:0007669"/>
    <property type="project" value="UniProtKB-ARBA"/>
</dbReference>
<sequence length="1212" mass="133190">MLRVSFAAMSVMAALLWLLFVVRIANSMRVDPERIAARLRIEQEIEMDKIRNRNRRQLATPKEISISVCFYPIIKRMYFLHMITAPLFSSRLFEYGPDAGDQEVPRSLDVGKKVNLVNPIRFYGDEYSTVYLLSNGGIGFDSTTRTYRANILPSTSKLIAPFWNRNDLRNGGHIHYREITSGRILDRGQSEIRYQYDTMVKVKSCLLVTWEKMQPLGAAPLPDDNTNTFQAALFITENRTFANFIYKNIGWTQGAEAGFNKGDGSEYFALPTSGTGNIMYLEEYGNTGIPGEWMFVFGDERVERCKAGIKGDTCDEECAAGEWGADCASCCHCASGACNAITGECPSGVCKECWLGPPTCQLKKDQCRTSASTQCAHNAISFTDYDKCGEPIQRCQCLTGYEGDGHTSCVDIDECAQPNTCHEKAVCTNTPGRYFCQCAEGFSGDGVSECVASFLYPFEGHQPLPKTKNAKVSWQLKYPITVFGQSRDRLTIVTQGLIALEDVGKIKPGDKLDTMGVHGIAPFFAPIDLSKGGQVFVDETTDSDVLTRATQTILDNFQDSSFMATSVVTITFVNVTTGTKKGAGNTFQTLLIGGMNKLHENITFVQMLYKDLPWSDGAEAGIMSFDESNSILLPGSGTEGIEQLSQLSNIRTPGQWLYRIDSESIHPCTQPNLQPPYCDANSPTLINQRIAAPPPTQPIAPKHPASAHSSIQVVHPSTNGRTFTSTLTPELVEVPGPRFIQPVLVEASPNRHRSKQPPSLPETNTSTLRSTTLTSKQSHAFLGGASTPHIPIISLDSHDIEDIPPDAFDITFPPFITVVPQLFTSPPKSDNDDRPGAQGGTPTIEEVELEPIDLSSKHPGQTTENVHTIQPEQPRRPELVPPQTIPQLPVQTRQPTPPEILTHAETPTVQPTQPVQQTETIGASTSAGDAQSTKTSEEQRTKIVPFNATKLKPPEIDFAHDGEVVAVDPTILSVAKPVPSSPKQPISSSNEANEPANSIRPLFVFTTPQTRPMPTKPKLVTAQGPSSTSSHGPYDTRNEAKVETSTSNLAVIIPTAIIAVWLLLLAVIALFCCCRKKRAERQFRELYFPNHQIRPLTTGYAVRKGSKHFDASYEDHLEKAARLSSELSAYNQNGRVSLYGSYWNLANSAGTPSSGIPSGSRQSPFSQYNSQQVCARFNIELFFHPHIIVTKGTRANPDRVELEAVFSLYSKD</sequence>
<feature type="domain" description="NIDO" evidence="14">
    <location>
        <begin position="161"/>
        <end position="300"/>
    </location>
</feature>
<comment type="subcellular location">
    <subcellularLocation>
        <location evidence="1">Membrane</location>
        <topology evidence="1">Single-pass type I membrane protein</topology>
    </subcellularLocation>
</comment>
<dbReference type="SMART" id="SM00181">
    <property type="entry name" value="EGF"/>
    <property type="match status" value="1"/>
</dbReference>
<feature type="domain" description="EGF-like" evidence="13">
    <location>
        <begin position="411"/>
        <end position="451"/>
    </location>
</feature>
<dbReference type="WBParaSite" id="ALUE_0001204201-mRNA-1">
    <property type="protein sequence ID" value="ALUE_0001204201-mRNA-1"/>
    <property type="gene ID" value="ALUE_0001204201"/>
</dbReference>
<keyword evidence="15" id="KW-1185">Reference proteome</keyword>
<feature type="compositionally biased region" description="Low complexity" evidence="12">
    <location>
        <begin position="905"/>
        <end position="920"/>
    </location>
</feature>
<dbReference type="FunFam" id="2.10.25.10:FF:000202">
    <property type="entry name" value="Multiple epidermal growth factor-like domains 8"/>
    <property type="match status" value="1"/>
</dbReference>
<dbReference type="Gene3D" id="2.170.300.10">
    <property type="entry name" value="Tie2 ligand-binding domain superfamily"/>
    <property type="match status" value="1"/>
</dbReference>
<dbReference type="Proteomes" id="UP000036681">
    <property type="component" value="Unplaced"/>
</dbReference>
<evidence type="ECO:0000256" key="2">
    <source>
        <dbReference type="ARBA" id="ARBA00022536"/>
    </source>
</evidence>
<evidence type="ECO:0000256" key="1">
    <source>
        <dbReference type="ARBA" id="ARBA00004479"/>
    </source>
</evidence>
<evidence type="ECO:0000313" key="16">
    <source>
        <dbReference type="WBParaSite" id="ALUE_0001204201-mRNA-1"/>
    </source>
</evidence>
<protein>
    <submittedName>
        <fullName evidence="16">Nidogen</fullName>
    </submittedName>
</protein>
<feature type="domain" description="NIDO" evidence="14">
    <location>
        <begin position="522"/>
        <end position="663"/>
    </location>
</feature>
<dbReference type="PROSITE" id="PS50026">
    <property type="entry name" value="EGF_3"/>
    <property type="match status" value="1"/>
</dbReference>
<dbReference type="GO" id="GO:0016020">
    <property type="term" value="C:membrane"/>
    <property type="evidence" value="ECO:0007669"/>
    <property type="project" value="UniProtKB-SubCell"/>
</dbReference>
<dbReference type="GO" id="GO:0007160">
    <property type="term" value="P:cell-matrix adhesion"/>
    <property type="evidence" value="ECO:0007669"/>
    <property type="project" value="InterPro"/>
</dbReference>
<feature type="compositionally biased region" description="Polar residues" evidence="12">
    <location>
        <begin position="921"/>
        <end position="934"/>
    </location>
</feature>
<evidence type="ECO:0000256" key="5">
    <source>
        <dbReference type="ARBA" id="ARBA00022737"/>
    </source>
</evidence>
<evidence type="ECO:0000256" key="12">
    <source>
        <dbReference type="SAM" id="MobiDB-lite"/>
    </source>
</evidence>
<dbReference type="InterPro" id="IPR049883">
    <property type="entry name" value="NOTCH1_EGF-like"/>
</dbReference>
<dbReference type="Gene3D" id="2.10.25.10">
    <property type="entry name" value="Laminin"/>
    <property type="match status" value="1"/>
</dbReference>
<dbReference type="SMART" id="SM00179">
    <property type="entry name" value="EGF_CA"/>
    <property type="match status" value="1"/>
</dbReference>
<evidence type="ECO:0000256" key="8">
    <source>
        <dbReference type="ARBA" id="ARBA00023136"/>
    </source>
</evidence>
<dbReference type="SUPFAM" id="SSF57196">
    <property type="entry name" value="EGF/Laminin"/>
    <property type="match status" value="1"/>
</dbReference>
<dbReference type="GO" id="GO:0005509">
    <property type="term" value="F:calcium ion binding"/>
    <property type="evidence" value="ECO:0007669"/>
    <property type="project" value="InterPro"/>
</dbReference>
<keyword evidence="8" id="KW-0472">Membrane</keyword>
<evidence type="ECO:0000256" key="4">
    <source>
        <dbReference type="ARBA" id="ARBA00022729"/>
    </source>
</evidence>
<feature type="region of interest" description="Disordered" evidence="12">
    <location>
        <begin position="821"/>
        <end position="842"/>
    </location>
</feature>
<accession>A0A0M3I570</accession>
<evidence type="ECO:0000259" key="14">
    <source>
        <dbReference type="PROSITE" id="PS51220"/>
    </source>
</evidence>
<evidence type="ECO:0000256" key="10">
    <source>
        <dbReference type="ARBA" id="ARBA00023180"/>
    </source>
</evidence>
<keyword evidence="7" id="KW-1133">Transmembrane helix</keyword>
<feature type="region of interest" description="Disordered" evidence="12">
    <location>
        <begin position="745"/>
        <end position="773"/>
    </location>
</feature>
<keyword evidence="3" id="KW-0812">Transmembrane</keyword>
<dbReference type="GO" id="GO:0048513">
    <property type="term" value="P:animal organ development"/>
    <property type="evidence" value="ECO:0007669"/>
    <property type="project" value="UniProtKB-ARBA"/>
</dbReference>
<feature type="compositionally biased region" description="Polar residues" evidence="12">
    <location>
        <begin position="858"/>
        <end position="871"/>
    </location>
</feature>
<feature type="region of interest" description="Disordered" evidence="12">
    <location>
        <begin position="1007"/>
        <end position="1040"/>
    </location>
</feature>
<proteinExistence type="predicted"/>
<keyword evidence="4" id="KW-0732">Signal</keyword>
<keyword evidence="5" id="KW-0677">Repeat</keyword>
<dbReference type="SMART" id="SM00539">
    <property type="entry name" value="NIDO"/>
    <property type="match status" value="2"/>
</dbReference>
<evidence type="ECO:0000256" key="3">
    <source>
        <dbReference type="ARBA" id="ARBA00022692"/>
    </source>
</evidence>
<dbReference type="PROSITE" id="PS51220">
    <property type="entry name" value="NIDO"/>
    <property type="match status" value="2"/>
</dbReference>
<dbReference type="InterPro" id="IPR000742">
    <property type="entry name" value="EGF"/>
</dbReference>
<dbReference type="PROSITE" id="PS01187">
    <property type="entry name" value="EGF_CA"/>
    <property type="match status" value="1"/>
</dbReference>
<feature type="region of interest" description="Disordered" evidence="12">
    <location>
        <begin position="855"/>
        <end position="940"/>
    </location>
</feature>
<evidence type="ECO:0000313" key="15">
    <source>
        <dbReference type="Proteomes" id="UP000036681"/>
    </source>
</evidence>
<reference evidence="16" key="1">
    <citation type="submission" date="2016-05" db="UniProtKB">
        <authorList>
            <consortium name="WormBaseParasite"/>
        </authorList>
    </citation>
    <scope>IDENTIFICATION</scope>
</reference>
<keyword evidence="6" id="KW-0106">Calcium</keyword>
<dbReference type="InterPro" id="IPR018097">
    <property type="entry name" value="EGF_Ca-bd_CS"/>
</dbReference>
<dbReference type="InterPro" id="IPR003886">
    <property type="entry name" value="NIDO_dom"/>
</dbReference>
<feature type="compositionally biased region" description="Polar residues" evidence="12">
    <location>
        <begin position="885"/>
        <end position="894"/>
    </location>
</feature>